<feature type="active site" description="Proton acceptor; for ring-opening step" evidence="3">
    <location>
        <position position="138"/>
    </location>
</feature>
<dbReference type="PANTHER" id="PTHR11280:SF5">
    <property type="entry name" value="GLUCOSAMINE-6-PHOSPHATE ISOMERASE"/>
    <property type="match status" value="1"/>
</dbReference>
<dbReference type="Proteomes" id="UP001597497">
    <property type="component" value="Unassembled WGS sequence"/>
</dbReference>
<feature type="domain" description="Glucosamine/galactosamine-6-phosphate isomerase" evidence="4">
    <location>
        <begin position="12"/>
        <end position="226"/>
    </location>
</feature>
<dbReference type="InterPro" id="IPR037171">
    <property type="entry name" value="NagB/RpiA_transferase-like"/>
</dbReference>
<dbReference type="RefSeq" id="WP_379930195.1">
    <property type="nucleotide sequence ID" value="NZ_JBHUMM010000043.1"/>
</dbReference>
<gene>
    <name evidence="3 5" type="primary">nagB</name>
    <name evidence="5" type="ORF">ACFSUC_13760</name>
</gene>
<comment type="pathway">
    <text evidence="3">Amino-sugar metabolism; N-acetylneuraminate degradation; D-fructose 6-phosphate from N-acetylneuraminate: step 5/5.</text>
</comment>
<dbReference type="CDD" id="cd01399">
    <property type="entry name" value="GlcN6P_deaminase"/>
    <property type="match status" value="1"/>
</dbReference>
<dbReference type="PROSITE" id="PS01161">
    <property type="entry name" value="GLC_GALNAC_ISOMERASE"/>
    <property type="match status" value="1"/>
</dbReference>
<feature type="active site" description="Proton acceptor; for enolization step" evidence="3">
    <location>
        <position position="67"/>
    </location>
</feature>
<proteinExistence type="inferred from homology"/>
<keyword evidence="6" id="KW-1185">Reference proteome</keyword>
<keyword evidence="2 3" id="KW-0119">Carbohydrate metabolism</keyword>
<comment type="catalytic activity">
    <reaction evidence="3">
        <text>alpha-D-glucosamine 6-phosphate + H2O = beta-D-fructose 6-phosphate + NH4(+)</text>
        <dbReference type="Rhea" id="RHEA:12172"/>
        <dbReference type="ChEBI" id="CHEBI:15377"/>
        <dbReference type="ChEBI" id="CHEBI:28938"/>
        <dbReference type="ChEBI" id="CHEBI:57634"/>
        <dbReference type="ChEBI" id="CHEBI:75989"/>
        <dbReference type="EC" id="3.5.99.6"/>
    </reaction>
</comment>
<feature type="active site" description="For ring-opening step" evidence="3">
    <location>
        <position position="136"/>
    </location>
</feature>
<dbReference type="NCBIfam" id="TIGR00502">
    <property type="entry name" value="nagB"/>
    <property type="match status" value="1"/>
</dbReference>
<organism evidence="5 6">
    <name type="scientific">Marinicrinis sediminis</name>
    <dbReference type="NCBI Taxonomy" id="1652465"/>
    <lineage>
        <taxon>Bacteria</taxon>
        <taxon>Bacillati</taxon>
        <taxon>Bacillota</taxon>
        <taxon>Bacilli</taxon>
        <taxon>Bacillales</taxon>
        <taxon>Paenibacillaceae</taxon>
    </lineage>
</organism>
<feature type="active site" description="For ring-opening step" evidence="3">
    <location>
        <position position="143"/>
    </location>
</feature>
<evidence type="ECO:0000256" key="2">
    <source>
        <dbReference type="ARBA" id="ARBA00023277"/>
    </source>
</evidence>
<dbReference type="InterPro" id="IPR018321">
    <property type="entry name" value="Glucosamine6P_isomerase_CS"/>
</dbReference>
<dbReference type="HAMAP" id="MF_01241">
    <property type="entry name" value="GlcN6P_deamin"/>
    <property type="match status" value="1"/>
</dbReference>
<dbReference type="EC" id="3.5.99.6" evidence="3"/>
<accession>A0ABW5RE02</accession>
<protein>
    <recommendedName>
        <fullName evidence="3">Glucosamine-6-phosphate deaminase</fullName>
        <ecNumber evidence="3">3.5.99.6</ecNumber>
    </recommendedName>
    <alternativeName>
        <fullName evidence="3">GlcN6P deaminase</fullName>
        <shortName evidence="3">GNPDA</shortName>
    </alternativeName>
    <alternativeName>
        <fullName evidence="3">Glucosamine-6-phosphate isomerase</fullName>
    </alternativeName>
</protein>
<dbReference type="EMBL" id="JBHUMM010000043">
    <property type="protein sequence ID" value="MFD2672629.1"/>
    <property type="molecule type" value="Genomic_DNA"/>
</dbReference>
<evidence type="ECO:0000313" key="6">
    <source>
        <dbReference type="Proteomes" id="UP001597497"/>
    </source>
</evidence>
<evidence type="ECO:0000256" key="3">
    <source>
        <dbReference type="HAMAP-Rule" id="MF_01241"/>
    </source>
</evidence>
<dbReference type="PANTHER" id="PTHR11280">
    <property type="entry name" value="GLUCOSAMINE-6-PHOSPHATE ISOMERASE"/>
    <property type="match status" value="1"/>
</dbReference>
<comment type="caution">
    <text evidence="5">The sequence shown here is derived from an EMBL/GenBank/DDBJ whole genome shotgun (WGS) entry which is preliminary data.</text>
</comment>
<comment type="caution">
    <text evidence="3">Lacks conserved residue(s) required for the propagation of feature annotation.</text>
</comment>
<comment type="similarity">
    <text evidence="3">Belongs to the glucosamine/galactosamine-6-phosphate isomerase family. NagB subfamily.</text>
</comment>
<name>A0ABW5RE02_9BACL</name>
<reference evidence="6" key="1">
    <citation type="journal article" date="2019" name="Int. J. Syst. Evol. Microbiol.">
        <title>The Global Catalogue of Microorganisms (GCM) 10K type strain sequencing project: providing services to taxonomists for standard genome sequencing and annotation.</title>
        <authorList>
            <consortium name="The Broad Institute Genomics Platform"/>
            <consortium name="The Broad Institute Genome Sequencing Center for Infectious Disease"/>
            <person name="Wu L."/>
            <person name="Ma J."/>
        </authorList>
    </citation>
    <scope>NUCLEOTIDE SEQUENCE [LARGE SCALE GENOMIC DNA]</scope>
    <source>
        <strain evidence="6">KCTC 33676</strain>
    </source>
</reference>
<dbReference type="SUPFAM" id="SSF100950">
    <property type="entry name" value="NagB/RpiA/CoA transferase-like"/>
    <property type="match status" value="1"/>
</dbReference>
<keyword evidence="1 3" id="KW-0378">Hydrolase</keyword>
<dbReference type="GO" id="GO:0004342">
    <property type="term" value="F:glucosamine-6-phosphate deaminase activity"/>
    <property type="evidence" value="ECO:0007669"/>
    <property type="project" value="UniProtKB-EC"/>
</dbReference>
<evidence type="ECO:0000313" key="5">
    <source>
        <dbReference type="EMBL" id="MFD2672629.1"/>
    </source>
</evidence>
<evidence type="ECO:0000256" key="1">
    <source>
        <dbReference type="ARBA" id="ARBA00022801"/>
    </source>
</evidence>
<dbReference type="Pfam" id="PF01182">
    <property type="entry name" value="Glucosamine_iso"/>
    <property type="match status" value="1"/>
</dbReference>
<dbReference type="InterPro" id="IPR006148">
    <property type="entry name" value="Glc/Gal-6P_isomerase"/>
</dbReference>
<evidence type="ECO:0000259" key="4">
    <source>
        <dbReference type="Pfam" id="PF01182"/>
    </source>
</evidence>
<sequence length="253" mass="27970">MDIRIFDSHEALDKAASEVMVELARSKERPVFGLATGGTPVGIYQALIQVFSEERLSLKHALAFNLDEYVGLPPSHSQSYAYYMLQHLFGHVDMPPDQRHIPDGMARDPHQECLRYDQLLAEAGRIDLQLLGLGHNGHIGFNEPGRGLERGTHVVSLQEETREANARFFSEMEEVPKQAITMGMGTILQARMILLVVKGKDKADVLSSALTGPITTELPASLLQTHPHLLVMADREAGAQLFAQVDLNIIDKA</sequence>
<comment type="function">
    <text evidence="3">Catalyzes the reversible isomerization-deamination of glucosamine 6-phosphate (GlcN6P) to form fructose 6-phosphate (Fru6P) and ammonium ion.</text>
</comment>
<dbReference type="InterPro" id="IPR004547">
    <property type="entry name" value="Glucosamine6P_isomerase"/>
</dbReference>
<dbReference type="Gene3D" id="3.40.50.1360">
    <property type="match status" value="1"/>
</dbReference>